<name>A0A8S1J725_9CHLO</name>
<proteinExistence type="predicted"/>
<dbReference type="Proteomes" id="UP000708148">
    <property type="component" value="Unassembled WGS sequence"/>
</dbReference>
<evidence type="ECO:0000313" key="2">
    <source>
        <dbReference type="Proteomes" id="UP000708148"/>
    </source>
</evidence>
<evidence type="ECO:0000313" key="1">
    <source>
        <dbReference type="EMBL" id="CAD7703041.1"/>
    </source>
</evidence>
<dbReference type="AlphaFoldDB" id="A0A8S1J725"/>
<protein>
    <submittedName>
        <fullName evidence="1">Uncharacterized protein</fullName>
    </submittedName>
</protein>
<keyword evidence="2" id="KW-1185">Reference proteome</keyword>
<dbReference type="EMBL" id="CAJHUC010002042">
    <property type="protein sequence ID" value="CAD7703041.1"/>
    <property type="molecule type" value="Genomic_DNA"/>
</dbReference>
<reference evidence="1" key="1">
    <citation type="submission" date="2020-12" db="EMBL/GenBank/DDBJ databases">
        <authorList>
            <person name="Iha C."/>
        </authorList>
    </citation>
    <scope>NUCLEOTIDE SEQUENCE</scope>
</reference>
<sequence>MQAQAQPPVSGIHPLAMPAAATAPAAHPLAISAATAAISQAAPAASQPSARWGTPGALPAVSQSTYQNASEGLNVTGLDYEKAHEDLSRAAMASLTGQSVQPNYAMPVPQLPMPARPPVPPAAPGWYMPQAAPAPVRPWPAQPVPPQPPQPSAAAAQLLYQPAADAAAYHQAYAAANAAAAAAAATATPPYSVHQPAPNQLGSRDTRLHRQICIECWPHLARAWGLCSGRSRLGTC</sequence>
<gene>
    <name evidence="1" type="ORF">OSTQU699_LOCUS8398</name>
</gene>
<comment type="caution">
    <text evidence="1">The sequence shown here is derived from an EMBL/GenBank/DDBJ whole genome shotgun (WGS) entry which is preliminary data.</text>
</comment>
<accession>A0A8S1J725</accession>
<organism evidence="1 2">
    <name type="scientific">Ostreobium quekettii</name>
    <dbReference type="NCBI Taxonomy" id="121088"/>
    <lineage>
        <taxon>Eukaryota</taxon>
        <taxon>Viridiplantae</taxon>
        <taxon>Chlorophyta</taxon>
        <taxon>core chlorophytes</taxon>
        <taxon>Ulvophyceae</taxon>
        <taxon>TCBD clade</taxon>
        <taxon>Bryopsidales</taxon>
        <taxon>Ostreobineae</taxon>
        <taxon>Ostreobiaceae</taxon>
        <taxon>Ostreobium</taxon>
    </lineage>
</organism>